<organism evidence="1 2">
    <name type="scientific">Auraticoccus cholistanensis</name>
    <dbReference type="NCBI Taxonomy" id="2656650"/>
    <lineage>
        <taxon>Bacteria</taxon>
        <taxon>Bacillati</taxon>
        <taxon>Actinomycetota</taxon>
        <taxon>Actinomycetes</taxon>
        <taxon>Propionibacteriales</taxon>
        <taxon>Propionibacteriaceae</taxon>
        <taxon>Auraticoccus</taxon>
    </lineage>
</organism>
<dbReference type="RefSeq" id="WP_156610463.1">
    <property type="nucleotide sequence ID" value="NZ_WPCU01000007.1"/>
</dbReference>
<protein>
    <recommendedName>
        <fullName evidence="3">Copper chaperone PCu(A)C</fullName>
    </recommendedName>
</protein>
<evidence type="ECO:0000313" key="2">
    <source>
        <dbReference type="Proteomes" id="UP000435304"/>
    </source>
</evidence>
<evidence type="ECO:0008006" key="3">
    <source>
        <dbReference type="Google" id="ProtNLM"/>
    </source>
</evidence>
<sequence length="207" mass="20755">MSITDRGPVAAAVADTVAPPRGGRPARRLARGLAAAVLSAGLALGAAGCGFDVQTLQPYTPSEGVNTDVGTTENRLPAVKVRGLMVVATDDDQGFLSAALYAPEQPDRLVDVSGFALGTGGEAGPPLTTQVPPDLTVAPQDGAVVLVEQRAAVTLQGEGLVAGRTAELTLTFERAGAVTLVVPVVAIADYENLTPPGTPPATPGQGA</sequence>
<proteinExistence type="predicted"/>
<dbReference type="EMBL" id="WPCU01000007">
    <property type="protein sequence ID" value="MVA76791.1"/>
    <property type="molecule type" value="Genomic_DNA"/>
</dbReference>
<comment type="caution">
    <text evidence="1">The sequence shown here is derived from an EMBL/GenBank/DDBJ whole genome shotgun (WGS) entry which is preliminary data.</text>
</comment>
<reference evidence="1 2" key="1">
    <citation type="submission" date="2019-12" db="EMBL/GenBank/DDBJ databases">
        <title>Auraticoccus cholistani sp. nov., an actinomycete isolated from soil of Cholistan desert.</title>
        <authorList>
            <person name="Cheema M.T."/>
        </authorList>
    </citation>
    <scope>NUCLEOTIDE SEQUENCE [LARGE SCALE GENOMIC DNA]</scope>
    <source>
        <strain evidence="1 2">F435</strain>
    </source>
</reference>
<dbReference type="AlphaFoldDB" id="A0A6A9UVP8"/>
<accession>A0A6A9UVP8</accession>
<dbReference type="Proteomes" id="UP000435304">
    <property type="component" value="Unassembled WGS sequence"/>
</dbReference>
<keyword evidence="2" id="KW-1185">Reference proteome</keyword>
<gene>
    <name evidence="1" type="ORF">GC722_12270</name>
</gene>
<evidence type="ECO:0000313" key="1">
    <source>
        <dbReference type="EMBL" id="MVA76791.1"/>
    </source>
</evidence>
<name>A0A6A9UVP8_9ACTN</name>